<sequence length="157" mass="17282">MEVTIGTSPELIEQAQAIRFQVFSVEQSIPNELDFDGLDSASVHALVMDGNQAIATARLLINPDGSSVMARVAVLEAYRGNGIASKVVTSLMNYAKQQSVDFIEIHAHSFLRNYYQKFGFDFIQEVEVVGGHQLIEMRYHSPRSEQAVSSTNTDAAS</sequence>
<keyword evidence="5" id="KW-1185">Reference proteome</keyword>
<proteinExistence type="predicted"/>
<evidence type="ECO:0000313" key="3">
    <source>
        <dbReference type="EMBL" id="GAM73992.1"/>
    </source>
</evidence>
<evidence type="ECO:0000313" key="2">
    <source>
        <dbReference type="EMBL" id="GAM55282.1"/>
    </source>
</evidence>
<dbReference type="AlphaFoldDB" id="A0A0B8QAP1"/>
<dbReference type="RefSeq" id="WP_261835976.1">
    <property type="nucleotide sequence ID" value="NZ_AP024882.1"/>
</dbReference>
<organism evidence="3 4">
    <name type="scientific">Vibrio ishigakensis</name>
    <dbReference type="NCBI Taxonomy" id="1481914"/>
    <lineage>
        <taxon>Bacteria</taxon>
        <taxon>Pseudomonadati</taxon>
        <taxon>Pseudomonadota</taxon>
        <taxon>Gammaproteobacteria</taxon>
        <taxon>Vibrionales</taxon>
        <taxon>Vibrionaceae</taxon>
        <taxon>Vibrio</taxon>
    </lineage>
</organism>
<evidence type="ECO:0000259" key="1">
    <source>
        <dbReference type="PROSITE" id="PS51186"/>
    </source>
</evidence>
<name>A0A0B8QAP1_9VIBR</name>
<dbReference type="Proteomes" id="UP000031666">
    <property type="component" value="Unassembled WGS sequence"/>
</dbReference>
<reference evidence="2 5" key="1">
    <citation type="submission" date="2015-01" db="EMBL/GenBank/DDBJ databases">
        <title>Vibrio sp. C1 JCM 19231 whole genome shotgun sequence.</title>
        <authorList>
            <person name="Sawabe T."/>
            <person name="Meirelles P."/>
            <person name="Feng G."/>
            <person name="Sayaka M."/>
            <person name="Hattori M."/>
            <person name="Ohkuma M."/>
        </authorList>
    </citation>
    <scope>NUCLEOTIDE SEQUENCE [LARGE SCALE GENOMIC DNA]</scope>
    <source>
        <strain evidence="5">JCM 19231</strain>
        <strain evidence="2">JCM19231</strain>
    </source>
</reference>
<evidence type="ECO:0000313" key="5">
    <source>
        <dbReference type="Proteomes" id="UP000031671"/>
    </source>
</evidence>
<dbReference type="InterPro" id="IPR039143">
    <property type="entry name" value="GNPNAT1-like"/>
</dbReference>
<dbReference type="Proteomes" id="UP000031671">
    <property type="component" value="Unassembled WGS sequence"/>
</dbReference>
<dbReference type="STRING" id="1481914.JCM19241_5188"/>
<keyword evidence="3" id="KW-0808">Transferase</keyword>
<dbReference type="GO" id="GO:0004343">
    <property type="term" value="F:glucosamine 6-phosphate N-acetyltransferase activity"/>
    <property type="evidence" value="ECO:0007669"/>
    <property type="project" value="TreeGrafter"/>
</dbReference>
<dbReference type="PROSITE" id="PS51186">
    <property type="entry name" value="GNAT"/>
    <property type="match status" value="1"/>
</dbReference>
<dbReference type="PANTHER" id="PTHR13355">
    <property type="entry name" value="GLUCOSAMINE 6-PHOSPHATE N-ACETYLTRANSFERASE"/>
    <property type="match status" value="1"/>
</dbReference>
<reference evidence="3 4" key="2">
    <citation type="submission" date="2015-01" db="EMBL/GenBank/DDBJ databases">
        <title>Vibrio sp. C94 JCM 19241 whole genome shotgun sequence.</title>
        <authorList>
            <person name="Sawabe T."/>
            <person name="Meirelles P."/>
            <person name="Feng G."/>
            <person name="Sayaka M."/>
            <person name="Hattori M."/>
            <person name="Ohkuma M."/>
        </authorList>
    </citation>
    <scope>NUCLEOTIDE SEQUENCE [LARGE SCALE GENOMIC DNA]</scope>
    <source>
        <strain evidence="4">JCM 19241</strain>
        <strain evidence="3">JCM19241</strain>
    </source>
</reference>
<accession>A0A0B8QAP1</accession>
<reference evidence="4 5" key="3">
    <citation type="submission" date="2015-01" db="EMBL/GenBank/DDBJ databases">
        <authorList>
            <consortium name="NBRP consortium"/>
            <person name="Sawabe T."/>
            <person name="Meirelles P."/>
            <person name="Feng G."/>
            <person name="Sayaka M."/>
            <person name="Hattori M."/>
            <person name="Ohkuma M."/>
        </authorList>
    </citation>
    <scope>NUCLEOTIDE SEQUENCE [LARGE SCALE GENOMIC DNA]</scope>
    <source>
        <strain evidence="5">JCM 19231</strain>
        <strain evidence="4">JCM 19241</strain>
        <strain evidence="2">JCM19231</strain>
        <strain evidence="3">JCM19241</strain>
    </source>
</reference>
<protein>
    <submittedName>
        <fullName evidence="3">GNAT family acetyltransferase yjcF</fullName>
    </submittedName>
</protein>
<dbReference type="Gene3D" id="3.40.630.30">
    <property type="match status" value="1"/>
</dbReference>
<feature type="domain" description="N-acetyltransferase" evidence="1">
    <location>
        <begin position="1"/>
        <end position="142"/>
    </location>
</feature>
<dbReference type="EMBL" id="BBRZ01000012">
    <property type="protein sequence ID" value="GAM55282.1"/>
    <property type="molecule type" value="Genomic_DNA"/>
</dbReference>
<gene>
    <name evidence="2" type="ORF">JCM19231_5114</name>
    <name evidence="3" type="ORF">JCM19241_5188</name>
</gene>
<accession>A0A0B8NSH4</accession>
<dbReference type="InterPro" id="IPR000182">
    <property type="entry name" value="GNAT_dom"/>
</dbReference>
<dbReference type="InterPro" id="IPR016181">
    <property type="entry name" value="Acyl_CoA_acyltransferase"/>
</dbReference>
<dbReference type="SUPFAM" id="SSF55729">
    <property type="entry name" value="Acyl-CoA N-acyltransferases (Nat)"/>
    <property type="match status" value="1"/>
</dbReference>
<comment type="caution">
    <text evidence="3">The sequence shown here is derived from an EMBL/GenBank/DDBJ whole genome shotgun (WGS) entry which is preliminary data.</text>
</comment>
<dbReference type="CDD" id="cd04301">
    <property type="entry name" value="NAT_SF"/>
    <property type="match status" value="1"/>
</dbReference>
<evidence type="ECO:0000313" key="4">
    <source>
        <dbReference type="Proteomes" id="UP000031666"/>
    </source>
</evidence>
<dbReference type="Pfam" id="PF00583">
    <property type="entry name" value="Acetyltransf_1"/>
    <property type="match status" value="1"/>
</dbReference>
<dbReference type="PANTHER" id="PTHR13355:SF11">
    <property type="entry name" value="GLUCOSAMINE 6-PHOSPHATE N-ACETYLTRANSFERASE"/>
    <property type="match status" value="1"/>
</dbReference>
<dbReference type="EMBL" id="BBSC01000002">
    <property type="protein sequence ID" value="GAM73992.1"/>
    <property type="molecule type" value="Genomic_DNA"/>
</dbReference>